<organism evidence="1 2">
    <name type="scientific">Eretmocerus hayati</name>
    <dbReference type="NCBI Taxonomy" id="131215"/>
    <lineage>
        <taxon>Eukaryota</taxon>
        <taxon>Metazoa</taxon>
        <taxon>Ecdysozoa</taxon>
        <taxon>Arthropoda</taxon>
        <taxon>Hexapoda</taxon>
        <taxon>Insecta</taxon>
        <taxon>Pterygota</taxon>
        <taxon>Neoptera</taxon>
        <taxon>Endopterygota</taxon>
        <taxon>Hymenoptera</taxon>
        <taxon>Apocrita</taxon>
        <taxon>Proctotrupomorpha</taxon>
        <taxon>Chalcidoidea</taxon>
        <taxon>Aphelinidae</taxon>
        <taxon>Aphelininae</taxon>
        <taxon>Eretmocerus</taxon>
    </lineage>
</organism>
<gene>
    <name evidence="1" type="ORF">QAD02_001419</name>
</gene>
<name>A0ACC2NG76_9HYME</name>
<proteinExistence type="predicted"/>
<accession>A0ACC2NG76</accession>
<sequence length="386" mass="41775">MKSRSCKKDINFLLKQFQYRKVCFKVPLLGPMARCNTSAKPPTPIRVVIAGGDGFVNAVLRQYVELLSFRPPDWQSYLRFLVVPLGVNGPTDSLSNDNASRVCEYLSSCANTLLLPIAEAMVTYRDTDDSGQIFVPFVNDVRVGCLEVNASASVELDEAGCAMVGFTGGTSSSTMASASFAGVSSGGFTGANSGSSPPSAQTTSGSNLPLSATSSAPSGNRLTPPSSPNVGQPREVGVWEQQPVELQLDYWGKPAQAGEKAKSSIRQAFRVLHVQRLPPLGEPPSQSLFISYMTKEKKQKIMRLGKKKEKEKENEPKSQQVDGVTRLICSAKTHNIPLRVSIDGTDWHGVKFFQLSAQWQTHIKTFPIAMPSYSSPGQPQPPSSLS</sequence>
<protein>
    <submittedName>
        <fullName evidence="1">Uncharacterized protein</fullName>
    </submittedName>
</protein>
<evidence type="ECO:0000313" key="2">
    <source>
        <dbReference type="Proteomes" id="UP001239111"/>
    </source>
</evidence>
<comment type="caution">
    <text evidence="1">The sequence shown here is derived from an EMBL/GenBank/DDBJ whole genome shotgun (WGS) entry which is preliminary data.</text>
</comment>
<dbReference type="Proteomes" id="UP001239111">
    <property type="component" value="Chromosome 3"/>
</dbReference>
<dbReference type="EMBL" id="CM056743">
    <property type="protein sequence ID" value="KAJ8670160.1"/>
    <property type="molecule type" value="Genomic_DNA"/>
</dbReference>
<keyword evidence="2" id="KW-1185">Reference proteome</keyword>
<reference evidence="1" key="1">
    <citation type="submission" date="2023-04" db="EMBL/GenBank/DDBJ databases">
        <title>A chromosome-level genome assembly of the parasitoid wasp Eretmocerus hayati.</title>
        <authorList>
            <person name="Zhong Y."/>
            <person name="Liu S."/>
            <person name="Liu Y."/>
        </authorList>
    </citation>
    <scope>NUCLEOTIDE SEQUENCE</scope>
    <source>
        <strain evidence="1">ZJU_SS_LIU_2023</strain>
    </source>
</reference>
<evidence type="ECO:0000313" key="1">
    <source>
        <dbReference type="EMBL" id="KAJ8670160.1"/>
    </source>
</evidence>